<organism evidence="2 3">
    <name type="scientific">Paramecium pentaurelia</name>
    <dbReference type="NCBI Taxonomy" id="43138"/>
    <lineage>
        <taxon>Eukaryota</taxon>
        <taxon>Sar</taxon>
        <taxon>Alveolata</taxon>
        <taxon>Ciliophora</taxon>
        <taxon>Intramacronucleata</taxon>
        <taxon>Oligohymenophorea</taxon>
        <taxon>Peniculida</taxon>
        <taxon>Parameciidae</taxon>
        <taxon>Paramecium</taxon>
    </lineage>
</organism>
<gene>
    <name evidence="2" type="ORF">PPENT_87.1.T0760008</name>
</gene>
<evidence type="ECO:0000313" key="3">
    <source>
        <dbReference type="Proteomes" id="UP000689195"/>
    </source>
</evidence>
<sequence length="77" mass="9474">MYNGLKIYGQFEINLKNEKEQKEKELEQAKKYQRKMFQPPRMTNLDNGQRSISKFHYIFQIKKIYREQEINGSELER</sequence>
<accession>A0A8S1VUZ3</accession>
<evidence type="ECO:0000313" key="2">
    <source>
        <dbReference type="EMBL" id="CAD8181210.1"/>
    </source>
</evidence>
<protein>
    <submittedName>
        <fullName evidence="2">Uncharacterized protein</fullName>
    </submittedName>
</protein>
<name>A0A8S1VUZ3_9CILI</name>
<comment type="caution">
    <text evidence="2">The sequence shown here is derived from an EMBL/GenBank/DDBJ whole genome shotgun (WGS) entry which is preliminary data.</text>
</comment>
<feature type="coiled-coil region" evidence="1">
    <location>
        <begin position="8"/>
        <end position="35"/>
    </location>
</feature>
<keyword evidence="1" id="KW-0175">Coiled coil</keyword>
<proteinExistence type="predicted"/>
<dbReference type="AlphaFoldDB" id="A0A8S1VUZ3"/>
<keyword evidence="3" id="KW-1185">Reference proteome</keyword>
<reference evidence="2" key="1">
    <citation type="submission" date="2021-01" db="EMBL/GenBank/DDBJ databases">
        <authorList>
            <consortium name="Genoscope - CEA"/>
            <person name="William W."/>
        </authorList>
    </citation>
    <scope>NUCLEOTIDE SEQUENCE</scope>
</reference>
<dbReference type="Proteomes" id="UP000689195">
    <property type="component" value="Unassembled WGS sequence"/>
</dbReference>
<dbReference type="EMBL" id="CAJJDO010000076">
    <property type="protein sequence ID" value="CAD8181210.1"/>
    <property type="molecule type" value="Genomic_DNA"/>
</dbReference>
<evidence type="ECO:0000256" key="1">
    <source>
        <dbReference type="SAM" id="Coils"/>
    </source>
</evidence>